<sequence>MGILVGFLFWQSFKNFQFSDFSFQSIFNFQFSVTLLDLLLKIFFITTLAVLFLTDLKKMFIPDRVVLPAIWIGLIFLSLITLYKIGYLYYYLSQSPVGRLLLPLHSEYFQRHAIILAQPLFYGILMGFLIGGFFLSLIIVTSGKGMGGGDVKLGAFMGLVLGFPQAIFAVVLSFLIGAIFAVALIISGKKHFGQTIPFGPFLVLGSLIMLFWGNQIVDWYLHIGI</sequence>
<comment type="caution">
    <text evidence="4">The sequence shown here is derived from an EMBL/GenBank/DDBJ whole genome shotgun (WGS) entry which is preliminary data.</text>
</comment>
<evidence type="ECO:0000256" key="2">
    <source>
        <dbReference type="SAM" id="Phobius"/>
    </source>
</evidence>
<dbReference type="Pfam" id="PF01478">
    <property type="entry name" value="Peptidase_A24"/>
    <property type="match status" value="1"/>
</dbReference>
<dbReference type="AlphaFoldDB" id="A0A1F5JLT4"/>
<keyword evidence="2" id="KW-0472">Membrane</keyword>
<keyword evidence="2" id="KW-1133">Transmembrane helix</keyword>
<feature type="transmembrane region" description="Helical" evidence="2">
    <location>
        <begin position="153"/>
        <end position="186"/>
    </location>
</feature>
<dbReference type="EMBL" id="MFCP01000004">
    <property type="protein sequence ID" value="OGE29572.1"/>
    <property type="molecule type" value="Genomic_DNA"/>
</dbReference>
<dbReference type="GO" id="GO:0006465">
    <property type="term" value="P:signal peptide processing"/>
    <property type="evidence" value="ECO:0007669"/>
    <property type="project" value="TreeGrafter"/>
</dbReference>
<dbReference type="GO" id="GO:0004190">
    <property type="term" value="F:aspartic-type endopeptidase activity"/>
    <property type="evidence" value="ECO:0007669"/>
    <property type="project" value="InterPro"/>
</dbReference>
<protein>
    <recommendedName>
        <fullName evidence="3">Prepilin type IV endopeptidase peptidase domain-containing protein</fullName>
    </recommendedName>
</protein>
<gene>
    <name evidence="4" type="ORF">A2867_00220</name>
</gene>
<feature type="domain" description="Prepilin type IV endopeptidase peptidase" evidence="3">
    <location>
        <begin position="42"/>
        <end position="182"/>
    </location>
</feature>
<organism evidence="4 5">
    <name type="scientific">Candidatus Daviesbacteria bacterium RIFCSPHIGHO2_01_FULL_40_11</name>
    <dbReference type="NCBI Taxonomy" id="1797762"/>
    <lineage>
        <taxon>Bacteria</taxon>
        <taxon>Candidatus Daviesiibacteriota</taxon>
    </lineage>
</organism>
<accession>A0A1F5JLT4</accession>
<dbReference type="PANTHER" id="PTHR30487">
    <property type="entry name" value="TYPE 4 PREPILIN-LIKE PROTEINS LEADER PEPTIDE-PROCESSING ENZYME"/>
    <property type="match status" value="1"/>
</dbReference>
<dbReference type="InterPro" id="IPR000045">
    <property type="entry name" value="Prepilin_IV_endopep_pep"/>
</dbReference>
<dbReference type="InterPro" id="IPR050882">
    <property type="entry name" value="Prepilin_peptidase/N-MTase"/>
</dbReference>
<feature type="transmembrane region" description="Helical" evidence="2">
    <location>
        <begin position="198"/>
        <end position="221"/>
    </location>
</feature>
<dbReference type="GO" id="GO:0005886">
    <property type="term" value="C:plasma membrane"/>
    <property type="evidence" value="ECO:0007669"/>
    <property type="project" value="TreeGrafter"/>
</dbReference>
<comment type="similarity">
    <text evidence="1">Belongs to the peptidase A24 family.</text>
</comment>
<feature type="transmembrane region" description="Helical" evidence="2">
    <location>
        <begin position="29"/>
        <end position="53"/>
    </location>
</feature>
<name>A0A1F5JLT4_9BACT</name>
<proteinExistence type="inferred from homology"/>
<evidence type="ECO:0000256" key="1">
    <source>
        <dbReference type="ARBA" id="ARBA00005801"/>
    </source>
</evidence>
<evidence type="ECO:0000313" key="5">
    <source>
        <dbReference type="Proteomes" id="UP000177555"/>
    </source>
</evidence>
<evidence type="ECO:0000313" key="4">
    <source>
        <dbReference type="EMBL" id="OGE29572.1"/>
    </source>
</evidence>
<feature type="transmembrane region" description="Helical" evidence="2">
    <location>
        <begin position="65"/>
        <end position="92"/>
    </location>
</feature>
<dbReference type="PANTHER" id="PTHR30487:SF0">
    <property type="entry name" value="PREPILIN LEADER PEPTIDASE_N-METHYLTRANSFERASE-RELATED"/>
    <property type="match status" value="1"/>
</dbReference>
<evidence type="ECO:0000259" key="3">
    <source>
        <dbReference type="Pfam" id="PF01478"/>
    </source>
</evidence>
<dbReference type="Proteomes" id="UP000177555">
    <property type="component" value="Unassembled WGS sequence"/>
</dbReference>
<keyword evidence="2" id="KW-0812">Transmembrane</keyword>
<feature type="transmembrane region" description="Helical" evidence="2">
    <location>
        <begin position="112"/>
        <end position="141"/>
    </location>
</feature>
<reference evidence="4 5" key="1">
    <citation type="journal article" date="2016" name="Nat. Commun.">
        <title>Thousands of microbial genomes shed light on interconnected biogeochemical processes in an aquifer system.</title>
        <authorList>
            <person name="Anantharaman K."/>
            <person name="Brown C.T."/>
            <person name="Hug L.A."/>
            <person name="Sharon I."/>
            <person name="Castelle C.J."/>
            <person name="Probst A.J."/>
            <person name="Thomas B.C."/>
            <person name="Singh A."/>
            <person name="Wilkins M.J."/>
            <person name="Karaoz U."/>
            <person name="Brodie E.L."/>
            <person name="Williams K.H."/>
            <person name="Hubbard S.S."/>
            <person name="Banfield J.F."/>
        </authorList>
    </citation>
    <scope>NUCLEOTIDE SEQUENCE [LARGE SCALE GENOMIC DNA]</scope>
</reference>
<dbReference type="Gene3D" id="1.20.120.1220">
    <property type="match status" value="1"/>
</dbReference>